<evidence type="ECO:0000256" key="1">
    <source>
        <dbReference type="SAM" id="Phobius"/>
    </source>
</evidence>
<protein>
    <submittedName>
        <fullName evidence="2">CsbA family protein</fullName>
    </submittedName>
</protein>
<gene>
    <name evidence="2" type="ORF">NST17_16055</name>
</gene>
<dbReference type="Pfam" id="PF09964">
    <property type="entry name" value="DUF2198"/>
    <property type="match status" value="1"/>
</dbReference>
<evidence type="ECO:0000313" key="2">
    <source>
        <dbReference type="EMBL" id="MEL3958674.1"/>
    </source>
</evidence>
<dbReference type="InterPro" id="IPR019242">
    <property type="entry name" value="DUF2198"/>
</dbReference>
<keyword evidence="1" id="KW-0812">Transmembrane</keyword>
<dbReference type="RefSeq" id="WP_342020600.1">
    <property type="nucleotide sequence ID" value="NZ_CP163263.1"/>
</dbReference>
<proteinExistence type="predicted"/>
<keyword evidence="3" id="KW-1185">Reference proteome</keyword>
<accession>A0ABU9K0M0</accession>
<feature type="transmembrane region" description="Helical" evidence="1">
    <location>
        <begin position="49"/>
        <end position="66"/>
    </location>
</feature>
<name>A0ABU9K0M0_9BACI</name>
<comment type="caution">
    <text evidence="2">The sequence shown here is derived from an EMBL/GenBank/DDBJ whole genome shotgun (WGS) entry which is preliminary data.</text>
</comment>
<sequence length="79" mass="8928">MLGKLIAGLIFPCLLVILFSRVTYNHIVGLLLTLALISVSAYKGYTHSWPLIIIDGISLTIGFWYSKRMVKNFKRKKDG</sequence>
<reference evidence="2 3" key="1">
    <citation type="submission" date="2024-03" db="EMBL/GenBank/DDBJ databases">
        <title>Bacilli Hybrid Assemblies.</title>
        <authorList>
            <person name="Kovac J."/>
        </authorList>
    </citation>
    <scope>NUCLEOTIDE SEQUENCE [LARGE SCALE GENOMIC DNA]</scope>
    <source>
        <strain evidence="2 3">FSL M8-0022</strain>
    </source>
</reference>
<evidence type="ECO:0000313" key="3">
    <source>
        <dbReference type="Proteomes" id="UP001459714"/>
    </source>
</evidence>
<organism evidence="2 3">
    <name type="scientific">Caldifermentibacillus hisashii</name>
    <dbReference type="NCBI Taxonomy" id="996558"/>
    <lineage>
        <taxon>Bacteria</taxon>
        <taxon>Bacillati</taxon>
        <taxon>Bacillota</taxon>
        <taxon>Bacilli</taxon>
        <taxon>Bacillales</taxon>
        <taxon>Bacillaceae</taxon>
        <taxon>Caldifermentibacillus</taxon>
    </lineage>
</organism>
<keyword evidence="1" id="KW-1133">Transmembrane helix</keyword>
<dbReference type="Proteomes" id="UP001459714">
    <property type="component" value="Unassembled WGS sequence"/>
</dbReference>
<dbReference type="EMBL" id="JBBYAK010000001">
    <property type="protein sequence ID" value="MEL3958674.1"/>
    <property type="molecule type" value="Genomic_DNA"/>
</dbReference>
<keyword evidence="1" id="KW-0472">Membrane</keyword>